<dbReference type="GO" id="GO:0000462">
    <property type="term" value="P:maturation of SSU-rRNA from tricistronic rRNA transcript (SSU-rRNA, 5.8S rRNA, LSU-rRNA)"/>
    <property type="evidence" value="ECO:0007669"/>
    <property type="project" value="InterPro"/>
</dbReference>
<evidence type="ECO:0000313" key="7">
    <source>
        <dbReference type="EMBL" id="QCD79749.1"/>
    </source>
</evidence>
<keyword evidence="8" id="KW-1185">Reference proteome</keyword>
<dbReference type="EMBL" id="CP039346">
    <property type="protein sequence ID" value="QCD79749.1"/>
    <property type="molecule type" value="Genomic_DNA"/>
</dbReference>
<evidence type="ECO:0000256" key="2">
    <source>
        <dbReference type="ARBA" id="ARBA00022552"/>
    </source>
</evidence>
<keyword evidence="5" id="KW-1133">Transmembrane helix</keyword>
<evidence type="ECO:0000256" key="3">
    <source>
        <dbReference type="ARBA" id="ARBA00022737"/>
    </source>
</evidence>
<evidence type="ECO:0000256" key="5">
    <source>
        <dbReference type="SAM" id="Phobius"/>
    </source>
</evidence>
<gene>
    <name evidence="7" type="ORF">DEO72_LG2g64</name>
</gene>
<keyword evidence="3" id="KW-0677">Repeat</keyword>
<keyword evidence="4" id="KW-0539">Nucleus</keyword>
<evidence type="ECO:0000259" key="6">
    <source>
        <dbReference type="Pfam" id="PF08640"/>
    </source>
</evidence>
<dbReference type="Pfam" id="PF08640">
    <property type="entry name" value="U3_assoc_6"/>
    <property type="match status" value="1"/>
</dbReference>
<dbReference type="GO" id="GO:0034388">
    <property type="term" value="C:Pwp2p-containing subcomplex of 90S preribosome"/>
    <property type="evidence" value="ECO:0007669"/>
    <property type="project" value="TreeGrafter"/>
</dbReference>
<dbReference type="PANTHER" id="PTHR23271">
    <property type="entry name" value="HEPATOCELLULAR CARCINOMA-ASSOCIATED ANTIGEN 66"/>
    <property type="match status" value="1"/>
</dbReference>
<reference evidence="7 8" key="1">
    <citation type="submission" date="2019-04" db="EMBL/GenBank/DDBJ databases">
        <title>An improved genome assembly and genetic linkage map for asparagus bean, Vigna unguiculata ssp. sesquipedialis.</title>
        <authorList>
            <person name="Xia Q."/>
            <person name="Zhang R."/>
            <person name="Dong Y."/>
        </authorList>
    </citation>
    <scope>NUCLEOTIDE SEQUENCE [LARGE SCALE GENOMIC DNA]</scope>
    <source>
        <tissue evidence="7">Leaf</tissue>
    </source>
</reference>
<keyword evidence="5" id="KW-0472">Membrane</keyword>
<organism evidence="7 8">
    <name type="scientific">Vigna unguiculata</name>
    <name type="common">Cowpea</name>
    <dbReference type="NCBI Taxonomy" id="3917"/>
    <lineage>
        <taxon>Eukaryota</taxon>
        <taxon>Viridiplantae</taxon>
        <taxon>Streptophyta</taxon>
        <taxon>Embryophyta</taxon>
        <taxon>Tracheophyta</taxon>
        <taxon>Spermatophyta</taxon>
        <taxon>Magnoliopsida</taxon>
        <taxon>eudicotyledons</taxon>
        <taxon>Gunneridae</taxon>
        <taxon>Pentapetalae</taxon>
        <taxon>rosids</taxon>
        <taxon>fabids</taxon>
        <taxon>Fabales</taxon>
        <taxon>Fabaceae</taxon>
        <taxon>Papilionoideae</taxon>
        <taxon>50 kb inversion clade</taxon>
        <taxon>NPAAA clade</taxon>
        <taxon>indigoferoid/millettioid clade</taxon>
        <taxon>Phaseoleae</taxon>
        <taxon>Vigna</taxon>
    </lineage>
</organism>
<name>A0A4D6KWK5_VIGUN</name>
<dbReference type="PANTHER" id="PTHR23271:SF1">
    <property type="entry name" value="U3 SMALL NUCLEOLAR RNA-ASSOCIATED PROTEIN 6 HOMOLOG"/>
    <property type="match status" value="1"/>
</dbReference>
<dbReference type="InterPro" id="IPR055347">
    <property type="entry name" value="UTP6_N"/>
</dbReference>
<proteinExistence type="predicted"/>
<keyword evidence="2" id="KW-0698">rRNA processing</keyword>
<accession>A0A4D6KWK5</accession>
<evidence type="ECO:0000256" key="1">
    <source>
        <dbReference type="ARBA" id="ARBA00004604"/>
    </source>
</evidence>
<keyword evidence="5" id="KW-0812">Transmembrane</keyword>
<dbReference type="Proteomes" id="UP000501690">
    <property type="component" value="Linkage Group LG2"/>
</dbReference>
<feature type="domain" description="U3 small nucleolar RNA-associated protein 6 N-terminal" evidence="6">
    <location>
        <begin position="9"/>
        <end position="85"/>
    </location>
</feature>
<evidence type="ECO:0000313" key="8">
    <source>
        <dbReference type="Proteomes" id="UP000501690"/>
    </source>
</evidence>
<dbReference type="GO" id="GO:0030515">
    <property type="term" value="F:snoRNA binding"/>
    <property type="evidence" value="ECO:0007669"/>
    <property type="project" value="InterPro"/>
</dbReference>
<dbReference type="GO" id="GO:0032040">
    <property type="term" value="C:small-subunit processome"/>
    <property type="evidence" value="ECO:0007669"/>
    <property type="project" value="TreeGrafter"/>
</dbReference>
<dbReference type="InterPro" id="IPR013949">
    <property type="entry name" value="Utp6"/>
</dbReference>
<evidence type="ECO:0000256" key="4">
    <source>
        <dbReference type="ARBA" id="ARBA00023242"/>
    </source>
</evidence>
<sequence>MADVVQYRLERMVDELDDLEQRGLFNRLEIAEIVKQRRKFEYRLKRPCPLKQDFLTYIEYETQLDALRELRKKSVARELKKQGNKKLKMSKSDVAGLLRIIEIYELALKRYKGDIDLWFRYLEFCRIREHGRMKKVLNLVLLIYSPTIFIAFSFAFFIMGYMHWLKLLGFIQRFREFGFMLRLGNLITT</sequence>
<protein>
    <submittedName>
        <fullName evidence="7">U3 small nucleolar RNA-associated protein 6</fullName>
    </submittedName>
</protein>
<comment type="subcellular location">
    <subcellularLocation>
        <location evidence="1">Nucleus</location>
        <location evidence="1">Nucleolus</location>
    </subcellularLocation>
</comment>
<dbReference type="AlphaFoldDB" id="A0A4D6KWK5"/>
<feature type="transmembrane region" description="Helical" evidence="5">
    <location>
        <begin position="136"/>
        <end position="164"/>
    </location>
</feature>